<accession>A0A212CQ54</accession>
<evidence type="ECO:0000313" key="1">
    <source>
        <dbReference type="EMBL" id="OWK08093.1"/>
    </source>
</evidence>
<name>A0A212CQ54_CEREH</name>
<dbReference type="AlphaFoldDB" id="A0A212CQ54"/>
<dbReference type="EMBL" id="MKHE01000015">
    <property type="protein sequence ID" value="OWK08093.1"/>
    <property type="molecule type" value="Genomic_DNA"/>
</dbReference>
<reference evidence="1 2" key="1">
    <citation type="journal article" date="2018" name="Mol. Genet. Genomics">
        <title>The red deer Cervus elaphus genome CerEla1.0: sequencing, annotating, genes, and chromosomes.</title>
        <authorList>
            <person name="Bana N.A."/>
            <person name="Nyiri A."/>
            <person name="Nagy J."/>
            <person name="Frank K."/>
            <person name="Nagy T."/>
            <person name="Steger V."/>
            <person name="Schiller M."/>
            <person name="Lakatos P."/>
            <person name="Sugar L."/>
            <person name="Horn P."/>
            <person name="Barta E."/>
            <person name="Orosz L."/>
        </authorList>
    </citation>
    <scope>NUCLEOTIDE SEQUENCE [LARGE SCALE GENOMIC DNA]</scope>
    <source>
        <strain evidence="1">Hungarian</strain>
    </source>
</reference>
<dbReference type="Proteomes" id="UP000242450">
    <property type="component" value="Chromosome 15"/>
</dbReference>
<protein>
    <submittedName>
        <fullName evidence="1">Uncharacterized protein</fullName>
    </submittedName>
</protein>
<keyword evidence="2" id="KW-1185">Reference proteome</keyword>
<proteinExistence type="predicted"/>
<gene>
    <name evidence="1" type="ORF">Celaphus_00008493</name>
</gene>
<organism evidence="1 2">
    <name type="scientific">Cervus elaphus hippelaphus</name>
    <name type="common">European red deer</name>
    <dbReference type="NCBI Taxonomy" id="46360"/>
    <lineage>
        <taxon>Eukaryota</taxon>
        <taxon>Metazoa</taxon>
        <taxon>Chordata</taxon>
        <taxon>Craniata</taxon>
        <taxon>Vertebrata</taxon>
        <taxon>Euteleostomi</taxon>
        <taxon>Mammalia</taxon>
        <taxon>Eutheria</taxon>
        <taxon>Laurasiatheria</taxon>
        <taxon>Artiodactyla</taxon>
        <taxon>Ruminantia</taxon>
        <taxon>Pecora</taxon>
        <taxon>Cervidae</taxon>
        <taxon>Cervinae</taxon>
        <taxon>Cervus</taxon>
    </lineage>
</organism>
<comment type="caution">
    <text evidence="1">The sequence shown here is derived from an EMBL/GenBank/DDBJ whole genome shotgun (WGS) entry which is preliminary data.</text>
</comment>
<evidence type="ECO:0000313" key="2">
    <source>
        <dbReference type="Proteomes" id="UP000242450"/>
    </source>
</evidence>
<sequence>MVQGLLSTGFLLNEAKKPSRLPFYMSTVGKTTAKLAIIDLEQESANFYKGLVSKYLHSYGPNGLCCNDLA</sequence>